<dbReference type="OrthoDB" id="5243635at2"/>
<keyword evidence="2" id="KW-0012">Acyltransferase</keyword>
<evidence type="ECO:0000313" key="5">
    <source>
        <dbReference type="Proteomes" id="UP000253094"/>
    </source>
</evidence>
<dbReference type="InterPro" id="IPR000182">
    <property type="entry name" value="GNAT_dom"/>
</dbReference>
<keyword evidence="5" id="KW-1185">Reference proteome</keyword>
<dbReference type="SUPFAM" id="SSF55729">
    <property type="entry name" value="Acyl-CoA N-acyltransferases (Nat)"/>
    <property type="match status" value="1"/>
</dbReference>
<evidence type="ECO:0000256" key="1">
    <source>
        <dbReference type="ARBA" id="ARBA00022679"/>
    </source>
</evidence>
<name>A0A367EH01_9ACTN</name>
<dbReference type="InterPro" id="IPR016181">
    <property type="entry name" value="Acyl_CoA_acyltransferase"/>
</dbReference>
<dbReference type="AlphaFoldDB" id="A0A367EH01"/>
<dbReference type="RefSeq" id="WP_114034093.1">
    <property type="nucleotide sequence ID" value="NZ_QOIL01000045.1"/>
</dbReference>
<dbReference type="InterPro" id="IPR050832">
    <property type="entry name" value="Bact_Acetyltransf"/>
</dbReference>
<evidence type="ECO:0000256" key="2">
    <source>
        <dbReference type="ARBA" id="ARBA00023315"/>
    </source>
</evidence>
<accession>A0A367EH01</accession>
<keyword evidence="1 4" id="KW-0808">Transferase</keyword>
<evidence type="ECO:0000313" key="4">
    <source>
        <dbReference type="EMBL" id="RCG16915.1"/>
    </source>
</evidence>
<proteinExistence type="predicted"/>
<dbReference type="GO" id="GO:0016747">
    <property type="term" value="F:acyltransferase activity, transferring groups other than amino-acyl groups"/>
    <property type="evidence" value="ECO:0007669"/>
    <property type="project" value="InterPro"/>
</dbReference>
<dbReference type="Gene3D" id="3.40.630.30">
    <property type="match status" value="1"/>
</dbReference>
<dbReference type="Proteomes" id="UP000253094">
    <property type="component" value="Unassembled WGS sequence"/>
</dbReference>
<dbReference type="PROSITE" id="PS51186">
    <property type="entry name" value="GNAT"/>
    <property type="match status" value="1"/>
</dbReference>
<dbReference type="PANTHER" id="PTHR43877">
    <property type="entry name" value="AMINOALKYLPHOSPHONATE N-ACETYLTRANSFERASE-RELATED-RELATED"/>
    <property type="match status" value="1"/>
</dbReference>
<dbReference type="EMBL" id="QOIL01000045">
    <property type="protein sequence ID" value="RCG16915.1"/>
    <property type="molecule type" value="Genomic_DNA"/>
</dbReference>
<sequence>MPIRYALPPDADVMAEITCATFAEFEDFDVTREQSAANWRRNLLGEAAERPRPHHTRIAELPDGTVIGLVMGGPADPALGLDAEIYALAVHPGHQGHGHGRALLKAVAADLCADGFGSLAIRVLAINKRARRFYTSLGGVLAGEVSPDEVFYAWPEIAALL</sequence>
<comment type="caution">
    <text evidence="4">The sequence shown here is derived from an EMBL/GenBank/DDBJ whole genome shotgun (WGS) entry which is preliminary data.</text>
</comment>
<protein>
    <submittedName>
        <fullName evidence="4">GNAT family N-acetyltransferase</fullName>
    </submittedName>
</protein>
<gene>
    <name evidence="4" type="ORF">DQ384_39925</name>
</gene>
<reference evidence="4 5" key="1">
    <citation type="submission" date="2018-06" db="EMBL/GenBank/DDBJ databases">
        <title>Sphaerisporangium craniellae sp. nov., isolated from a marine sponge in the South China Sea.</title>
        <authorList>
            <person name="Li L."/>
        </authorList>
    </citation>
    <scope>NUCLEOTIDE SEQUENCE [LARGE SCALE GENOMIC DNA]</scope>
    <source>
        <strain evidence="4 5">CCTCC AA 208026</strain>
    </source>
</reference>
<evidence type="ECO:0000259" key="3">
    <source>
        <dbReference type="PROSITE" id="PS51186"/>
    </source>
</evidence>
<dbReference type="Pfam" id="PF00583">
    <property type="entry name" value="Acetyltransf_1"/>
    <property type="match status" value="1"/>
</dbReference>
<organism evidence="4 5">
    <name type="scientific">Sphaerisporangium album</name>
    <dbReference type="NCBI Taxonomy" id="509200"/>
    <lineage>
        <taxon>Bacteria</taxon>
        <taxon>Bacillati</taxon>
        <taxon>Actinomycetota</taxon>
        <taxon>Actinomycetes</taxon>
        <taxon>Streptosporangiales</taxon>
        <taxon>Streptosporangiaceae</taxon>
        <taxon>Sphaerisporangium</taxon>
    </lineage>
</organism>
<feature type="domain" description="N-acetyltransferase" evidence="3">
    <location>
        <begin position="1"/>
        <end position="161"/>
    </location>
</feature>